<reference evidence="13 14" key="1">
    <citation type="submission" date="2024-05" db="EMBL/GenBank/DDBJ databases">
        <title>Long read based assembly of the Candida bracarensis genome reveals expanded adhesin content.</title>
        <authorList>
            <person name="Marcet-Houben M."/>
            <person name="Ksiezopolska E."/>
            <person name="Gabaldon T."/>
        </authorList>
    </citation>
    <scope>NUCLEOTIDE SEQUENCE [LARGE SCALE GENOMIC DNA]</scope>
    <source>
        <strain evidence="13 14">CBM6</strain>
    </source>
</reference>
<feature type="compositionally biased region" description="Polar residues" evidence="11">
    <location>
        <begin position="1"/>
        <end position="11"/>
    </location>
</feature>
<evidence type="ECO:0000256" key="4">
    <source>
        <dbReference type="ARBA" id="ARBA00022741"/>
    </source>
</evidence>
<evidence type="ECO:0000256" key="9">
    <source>
        <dbReference type="ARBA" id="ARBA00048679"/>
    </source>
</evidence>
<dbReference type="InterPro" id="IPR011009">
    <property type="entry name" value="Kinase-like_dom_sf"/>
</dbReference>
<keyword evidence="5 13" id="KW-0418">Kinase</keyword>
<dbReference type="SUPFAM" id="SSF56112">
    <property type="entry name" value="Protein kinase-like (PK-like)"/>
    <property type="match status" value="1"/>
</dbReference>
<dbReference type="PROSITE" id="PS50011">
    <property type="entry name" value="PROTEIN_KINASE_DOM"/>
    <property type="match status" value="1"/>
</dbReference>
<dbReference type="PANTHER" id="PTHR24343">
    <property type="entry name" value="SERINE/THREONINE KINASE"/>
    <property type="match status" value="1"/>
</dbReference>
<dbReference type="PANTHER" id="PTHR24343:SF43">
    <property type="entry name" value="SERINE_THREONINE-PROTEIN KINASE HAL5-RELATED"/>
    <property type="match status" value="1"/>
</dbReference>
<organism evidence="13 14">
    <name type="scientific">Nakaseomyces bracarensis</name>
    <dbReference type="NCBI Taxonomy" id="273131"/>
    <lineage>
        <taxon>Eukaryota</taxon>
        <taxon>Fungi</taxon>
        <taxon>Dikarya</taxon>
        <taxon>Ascomycota</taxon>
        <taxon>Saccharomycotina</taxon>
        <taxon>Saccharomycetes</taxon>
        <taxon>Saccharomycetales</taxon>
        <taxon>Saccharomycetaceae</taxon>
        <taxon>Nakaseomyces</taxon>
    </lineage>
</organism>
<feature type="region of interest" description="Disordered" evidence="11">
    <location>
        <begin position="344"/>
        <end position="385"/>
    </location>
</feature>
<comment type="catalytic activity">
    <reaction evidence="9">
        <text>L-seryl-[protein] + ATP = O-phospho-L-seryl-[protein] + ADP + H(+)</text>
        <dbReference type="Rhea" id="RHEA:17989"/>
        <dbReference type="Rhea" id="RHEA-COMP:9863"/>
        <dbReference type="Rhea" id="RHEA-COMP:11604"/>
        <dbReference type="ChEBI" id="CHEBI:15378"/>
        <dbReference type="ChEBI" id="CHEBI:29999"/>
        <dbReference type="ChEBI" id="CHEBI:30616"/>
        <dbReference type="ChEBI" id="CHEBI:83421"/>
        <dbReference type="ChEBI" id="CHEBI:456216"/>
        <dbReference type="EC" id="2.7.11.1"/>
    </reaction>
</comment>
<dbReference type="GO" id="GO:0016301">
    <property type="term" value="F:kinase activity"/>
    <property type="evidence" value="ECO:0007669"/>
    <property type="project" value="UniProtKB-KW"/>
</dbReference>
<keyword evidence="14" id="KW-1185">Reference proteome</keyword>
<feature type="compositionally biased region" description="Basic and acidic residues" evidence="11">
    <location>
        <begin position="120"/>
        <end position="130"/>
    </location>
</feature>
<comment type="caution">
    <text evidence="13">The sequence shown here is derived from an EMBL/GenBank/DDBJ whole genome shotgun (WGS) entry which is preliminary data.</text>
</comment>
<evidence type="ECO:0000256" key="10">
    <source>
        <dbReference type="PROSITE-ProRule" id="PRU10141"/>
    </source>
</evidence>
<protein>
    <recommendedName>
        <fullName evidence="1">non-specific serine/threonine protein kinase</fullName>
        <ecNumber evidence="1">2.7.11.1</ecNumber>
    </recommendedName>
</protein>
<evidence type="ECO:0000256" key="8">
    <source>
        <dbReference type="ARBA" id="ARBA00047899"/>
    </source>
</evidence>
<dbReference type="InterPro" id="IPR008271">
    <property type="entry name" value="Ser/Thr_kinase_AS"/>
</dbReference>
<evidence type="ECO:0000256" key="6">
    <source>
        <dbReference type="ARBA" id="ARBA00022840"/>
    </source>
</evidence>
<comment type="similarity">
    <text evidence="7">Belongs to the protein kinase superfamily. CAMK Ser/Thr protein kinase family. NPR/HAL subfamily. HAL5 sub-subfamily.</text>
</comment>
<dbReference type="EMBL" id="JBEVYD010000011">
    <property type="protein sequence ID" value="KAL3229655.1"/>
    <property type="molecule type" value="Genomic_DNA"/>
</dbReference>
<feature type="compositionally biased region" description="Low complexity" evidence="11">
    <location>
        <begin position="199"/>
        <end position="215"/>
    </location>
</feature>
<feature type="compositionally biased region" description="Low complexity" evidence="11">
    <location>
        <begin position="147"/>
        <end position="160"/>
    </location>
</feature>
<dbReference type="PROSITE" id="PS00108">
    <property type="entry name" value="PROTEIN_KINASE_ST"/>
    <property type="match status" value="1"/>
</dbReference>
<keyword evidence="6 10" id="KW-0067">ATP-binding</keyword>
<feature type="region of interest" description="Disordered" evidence="11">
    <location>
        <begin position="180"/>
        <end position="229"/>
    </location>
</feature>
<evidence type="ECO:0000256" key="7">
    <source>
        <dbReference type="ARBA" id="ARBA00038505"/>
    </source>
</evidence>
<keyword evidence="3" id="KW-0808">Transferase</keyword>
<evidence type="ECO:0000256" key="3">
    <source>
        <dbReference type="ARBA" id="ARBA00022679"/>
    </source>
</evidence>
<name>A0ABR4NNW8_9SACH</name>
<gene>
    <name evidence="13" type="ORF">RNJ44_01791</name>
</gene>
<evidence type="ECO:0000256" key="11">
    <source>
        <dbReference type="SAM" id="MobiDB-lite"/>
    </source>
</evidence>
<proteinExistence type="inferred from homology"/>
<comment type="catalytic activity">
    <reaction evidence="8">
        <text>L-threonyl-[protein] + ATP = O-phospho-L-threonyl-[protein] + ADP + H(+)</text>
        <dbReference type="Rhea" id="RHEA:46608"/>
        <dbReference type="Rhea" id="RHEA-COMP:11060"/>
        <dbReference type="Rhea" id="RHEA-COMP:11605"/>
        <dbReference type="ChEBI" id="CHEBI:15378"/>
        <dbReference type="ChEBI" id="CHEBI:30013"/>
        <dbReference type="ChEBI" id="CHEBI:30616"/>
        <dbReference type="ChEBI" id="CHEBI:61977"/>
        <dbReference type="ChEBI" id="CHEBI:456216"/>
        <dbReference type="EC" id="2.7.11.1"/>
    </reaction>
</comment>
<dbReference type="Proteomes" id="UP001623330">
    <property type="component" value="Unassembled WGS sequence"/>
</dbReference>
<feature type="domain" description="Protein kinase" evidence="12">
    <location>
        <begin position="447"/>
        <end position="750"/>
    </location>
</feature>
<evidence type="ECO:0000256" key="5">
    <source>
        <dbReference type="ARBA" id="ARBA00022777"/>
    </source>
</evidence>
<keyword evidence="4 10" id="KW-0547">Nucleotide-binding</keyword>
<feature type="region of interest" description="Disordered" evidence="11">
    <location>
        <begin position="1"/>
        <end position="164"/>
    </location>
</feature>
<dbReference type="PROSITE" id="PS00107">
    <property type="entry name" value="PROTEIN_KINASE_ATP"/>
    <property type="match status" value="1"/>
</dbReference>
<evidence type="ECO:0000313" key="14">
    <source>
        <dbReference type="Proteomes" id="UP001623330"/>
    </source>
</evidence>
<evidence type="ECO:0000256" key="2">
    <source>
        <dbReference type="ARBA" id="ARBA00022527"/>
    </source>
</evidence>
<feature type="binding site" evidence="10">
    <location>
        <position position="478"/>
    </location>
    <ligand>
        <name>ATP</name>
        <dbReference type="ChEBI" id="CHEBI:30616"/>
    </ligand>
</feature>
<dbReference type="InterPro" id="IPR000719">
    <property type="entry name" value="Prot_kinase_dom"/>
</dbReference>
<keyword evidence="2" id="KW-0723">Serine/threonine-protein kinase</keyword>
<dbReference type="Gene3D" id="1.10.510.10">
    <property type="entry name" value="Transferase(Phosphotransferase) domain 1"/>
    <property type="match status" value="1"/>
</dbReference>
<sequence length="765" mass="86040">MRSLFKSQRSRASSDRERPEIKVNTSVSHEGSMRSGTPVGTPGFTPRATPGPTPKGTPAPGVFETPVPSEHEPHHSPRHHLGIPNILKLNLTTSHTHSKSCSPESQHVSQESITTDSEFEGYKSEDDRINRNKKPGLNESGSATVRPGSPASSNGSAPDSTITTNENNIDMLLDSRDLNPFSGELNDLQSFPLPTGQYAAPSMKSPSSSRAPSRTNSRKDTTTSNFVKTREHAGTISAAQLSKYNESDSKCILNLEYFKLYEDGHHQHTLKVMSTVSHDGNGHSNTMPRNARNGEFETSDENIDVVRQKSKFSLSGFFKPHSKEDISNYDEKLKYAVSLLPKDKTCTKNQNNEPHSPIFSKTRSHVQKTSDGESEDEIDDPSIPKIVNKNAAVGSEELKLINKLSEKIRNGLSEAAKNRPTNQMLRTPSGAGNQKEERSSTFTDTYGRCVSVVGHGAYGVVKVCARPRTEEDAYIPVKTYMDEKRIYFAVKELKPRRTDPIEKFSTRITSEFIIGHSLSHYYERTGEQSAPNILNIIDLLEYNDTFIEVMEFCPAGDMYSLLTARKNKIGKALHPLEADCFMKQLLHGIKFMHGHGVAHCDLKPENILLHPNGLLKICDFGTSCVFQTAWEKHVHFQTGLQGSEPYVAPEEYYSKKEYDPRLVDCWSAGIVYCTMILGHYLWKNAARGKDSLYDAFYDDMHDKKEFYVFEELRHVNQEINRLRRIALYQIFQSSPSKRISVDKLLQTGWMRHTKCCIDYRNAGLY</sequence>
<dbReference type="EC" id="2.7.11.1" evidence="1"/>
<evidence type="ECO:0000259" key="12">
    <source>
        <dbReference type="PROSITE" id="PS50011"/>
    </source>
</evidence>
<evidence type="ECO:0000256" key="1">
    <source>
        <dbReference type="ARBA" id="ARBA00012513"/>
    </source>
</evidence>
<dbReference type="SMART" id="SM00220">
    <property type="entry name" value="S_TKc"/>
    <property type="match status" value="1"/>
</dbReference>
<feature type="compositionally biased region" description="Polar residues" evidence="11">
    <location>
        <begin position="419"/>
        <end position="432"/>
    </location>
</feature>
<accession>A0ABR4NNW8</accession>
<feature type="compositionally biased region" description="Polar residues" evidence="11">
    <location>
        <begin position="90"/>
        <end position="116"/>
    </location>
</feature>
<evidence type="ECO:0000313" key="13">
    <source>
        <dbReference type="EMBL" id="KAL3229655.1"/>
    </source>
</evidence>
<feature type="region of interest" description="Disordered" evidence="11">
    <location>
        <begin position="413"/>
        <end position="441"/>
    </location>
</feature>
<feature type="compositionally biased region" description="Basic and acidic residues" evidence="11">
    <location>
        <begin position="12"/>
        <end position="21"/>
    </location>
</feature>
<dbReference type="InterPro" id="IPR017441">
    <property type="entry name" value="Protein_kinase_ATP_BS"/>
</dbReference>
<dbReference type="Pfam" id="PF00069">
    <property type="entry name" value="Pkinase"/>
    <property type="match status" value="1"/>
</dbReference>